<dbReference type="SMART" id="SM00448">
    <property type="entry name" value="REC"/>
    <property type="match status" value="1"/>
</dbReference>
<keyword evidence="10" id="KW-1185">Reference proteome</keyword>
<protein>
    <submittedName>
        <fullName evidence="9">Response regulator</fullName>
    </submittedName>
</protein>
<gene>
    <name evidence="9" type="ORF">HC246_02770</name>
</gene>
<keyword evidence="2" id="KW-0902">Two-component regulatory system</keyword>
<accession>A0ABX1LLG8</accession>
<evidence type="ECO:0000256" key="3">
    <source>
        <dbReference type="ARBA" id="ARBA00023015"/>
    </source>
</evidence>
<dbReference type="InterPro" id="IPR039420">
    <property type="entry name" value="WalR-like"/>
</dbReference>
<evidence type="ECO:0000256" key="7">
    <source>
        <dbReference type="SAM" id="Coils"/>
    </source>
</evidence>
<evidence type="ECO:0000313" key="10">
    <source>
        <dbReference type="Proteomes" id="UP000738376"/>
    </source>
</evidence>
<dbReference type="CDD" id="cd19920">
    <property type="entry name" value="REC_PA4781-like"/>
    <property type="match status" value="1"/>
</dbReference>
<dbReference type="Proteomes" id="UP000738376">
    <property type="component" value="Unassembled WGS sequence"/>
</dbReference>
<keyword evidence="1 6" id="KW-0597">Phosphoprotein</keyword>
<evidence type="ECO:0000256" key="2">
    <source>
        <dbReference type="ARBA" id="ARBA00023012"/>
    </source>
</evidence>
<keyword evidence="5" id="KW-0804">Transcription</keyword>
<dbReference type="InterPro" id="IPR011006">
    <property type="entry name" value="CheY-like_superfamily"/>
</dbReference>
<feature type="domain" description="Response regulatory" evidence="8">
    <location>
        <begin position="8"/>
        <end position="124"/>
    </location>
</feature>
<evidence type="ECO:0000256" key="6">
    <source>
        <dbReference type="PROSITE-ProRule" id="PRU00169"/>
    </source>
</evidence>
<sequence length="178" mass="19718">MNGSQSAVIFIIDDNPANLKVLSQVLEMSGYKILIAMDGTSGLHRIHKALPDLILLDIMMPGIDGFETCRQLKDSEKTRDIPVIFMTALASSGDKVKGLSLGAVDYITKPFQQEEVIARIELHLKLRRLTQTLAEQNQQLKAEINQRQKVEEHLKILSRATEQSPSSIVITNVNGVVA</sequence>
<dbReference type="RefSeq" id="WP_169362052.1">
    <property type="nucleotide sequence ID" value="NZ_JAAVJL010000001.1"/>
</dbReference>
<name>A0ABX1LLG8_9CYAN</name>
<dbReference type="PROSITE" id="PS50110">
    <property type="entry name" value="RESPONSE_REGULATORY"/>
    <property type="match status" value="1"/>
</dbReference>
<dbReference type="PANTHER" id="PTHR48111:SF1">
    <property type="entry name" value="TWO-COMPONENT RESPONSE REGULATOR ORR33"/>
    <property type="match status" value="1"/>
</dbReference>
<proteinExistence type="predicted"/>
<feature type="modified residue" description="4-aspartylphosphate" evidence="6">
    <location>
        <position position="57"/>
    </location>
</feature>
<dbReference type="InterPro" id="IPR001789">
    <property type="entry name" value="Sig_transdc_resp-reg_receiver"/>
</dbReference>
<dbReference type="EMBL" id="JAAVJL010000001">
    <property type="protein sequence ID" value="NMF56963.1"/>
    <property type="molecule type" value="Genomic_DNA"/>
</dbReference>
<keyword evidence="4" id="KW-0238">DNA-binding</keyword>
<evidence type="ECO:0000313" key="9">
    <source>
        <dbReference type="EMBL" id="NMF56963.1"/>
    </source>
</evidence>
<keyword evidence="3" id="KW-0805">Transcription regulation</keyword>
<evidence type="ECO:0000256" key="1">
    <source>
        <dbReference type="ARBA" id="ARBA00022553"/>
    </source>
</evidence>
<evidence type="ECO:0000256" key="4">
    <source>
        <dbReference type="ARBA" id="ARBA00023125"/>
    </source>
</evidence>
<dbReference type="SUPFAM" id="SSF52172">
    <property type="entry name" value="CheY-like"/>
    <property type="match status" value="1"/>
</dbReference>
<comment type="caution">
    <text evidence="9">The sequence shown here is derived from an EMBL/GenBank/DDBJ whole genome shotgun (WGS) entry which is preliminary data.</text>
</comment>
<evidence type="ECO:0000256" key="5">
    <source>
        <dbReference type="ARBA" id="ARBA00023163"/>
    </source>
</evidence>
<dbReference type="Pfam" id="PF00072">
    <property type="entry name" value="Response_reg"/>
    <property type="match status" value="1"/>
</dbReference>
<dbReference type="Gene3D" id="3.40.50.2300">
    <property type="match status" value="1"/>
</dbReference>
<feature type="coiled-coil region" evidence="7">
    <location>
        <begin position="119"/>
        <end position="160"/>
    </location>
</feature>
<reference evidence="9 10" key="1">
    <citation type="submission" date="2020-03" db="EMBL/GenBank/DDBJ databases">
        <title>Draft Genome Sequence of 2-Methylisoborneol Producing Pseudanabaena yagii Strain GIHE-NHR1 Isolated from North Han River in South Korea.</title>
        <authorList>
            <person name="Jeong J."/>
        </authorList>
    </citation>
    <scope>NUCLEOTIDE SEQUENCE [LARGE SCALE GENOMIC DNA]</scope>
    <source>
        <strain evidence="9 10">GIHE-NHR1</strain>
    </source>
</reference>
<organism evidence="9 10">
    <name type="scientific">Pseudanabaena yagii GIHE-NHR1</name>
    <dbReference type="NCBI Taxonomy" id="2722753"/>
    <lineage>
        <taxon>Bacteria</taxon>
        <taxon>Bacillati</taxon>
        <taxon>Cyanobacteriota</taxon>
        <taxon>Cyanophyceae</taxon>
        <taxon>Pseudanabaenales</taxon>
        <taxon>Pseudanabaenaceae</taxon>
        <taxon>Pseudanabaena</taxon>
        <taxon>Pseudanabaena yagii</taxon>
    </lineage>
</organism>
<keyword evidence="7" id="KW-0175">Coiled coil</keyword>
<dbReference type="PANTHER" id="PTHR48111">
    <property type="entry name" value="REGULATOR OF RPOS"/>
    <property type="match status" value="1"/>
</dbReference>
<evidence type="ECO:0000259" key="8">
    <source>
        <dbReference type="PROSITE" id="PS50110"/>
    </source>
</evidence>